<dbReference type="EMBL" id="JACCCV010000001">
    <property type="protein sequence ID" value="NYF50436.1"/>
    <property type="molecule type" value="Genomic_DNA"/>
</dbReference>
<feature type="transmembrane region" description="Helical" evidence="6">
    <location>
        <begin position="293"/>
        <end position="316"/>
    </location>
</feature>
<feature type="transmembrane region" description="Helical" evidence="6">
    <location>
        <begin position="394"/>
        <end position="414"/>
    </location>
</feature>
<sequence>MNSVWKSGHRISKLLTTFFLGQGLLQGVNILAGLYLVRTMSTEAYAQFGLAAGFQQTVGLLMDLGFTSTIIPLVGARSGDKVLVGKYVRAAKHLRDRTFWILSPIAMIAFFAIMRRHRWPWVSEVLLMGSVLLSVYSGGKVSYYSAPLFLYGRLKDFYVPQTLSAIGRLAVFWIMRIAGALNGWTAAIATAFNITLNGEILQRVSHAHVEWPEKDDPKIDREVMRYVLPAIPALVFAAFQLQSSVFLIGIFGQSVSIAQISALGRLSQIFSILTIFNTVVVEPAMARLPADKVLSRYITLILIALLACTPIVVLAFAAPGPVLWLLGSKYEGLRDVVGWAMLTGSINYLSILIWIMNRARKWVFWSGTILEITLTLSGQILFIVIHGVRTTHDAVFFSLLSAFGPLLTHIYVMAYGFSGAQPRQAVSSV</sequence>
<dbReference type="InterPro" id="IPR050833">
    <property type="entry name" value="Poly_Biosynth_Transport"/>
</dbReference>
<comment type="subcellular location">
    <subcellularLocation>
        <location evidence="1">Cell membrane</location>
        <topology evidence="1">Multi-pass membrane protein</topology>
    </subcellularLocation>
</comment>
<feature type="transmembrane region" description="Helical" evidence="6">
    <location>
        <begin position="226"/>
        <end position="251"/>
    </location>
</feature>
<reference evidence="7 8" key="1">
    <citation type="submission" date="2020-07" db="EMBL/GenBank/DDBJ databases">
        <title>Genomic Encyclopedia of Type Strains, Phase IV (KMG-V): Genome sequencing to study the core and pangenomes of soil and plant-associated prokaryotes.</title>
        <authorList>
            <person name="Whitman W."/>
        </authorList>
    </citation>
    <scope>NUCLEOTIDE SEQUENCE [LARGE SCALE GENOMIC DNA]</scope>
    <source>
        <strain evidence="7 8">M8UP30</strain>
    </source>
</reference>
<evidence type="ECO:0000256" key="2">
    <source>
        <dbReference type="ARBA" id="ARBA00022475"/>
    </source>
</evidence>
<evidence type="ECO:0000256" key="6">
    <source>
        <dbReference type="SAM" id="Phobius"/>
    </source>
</evidence>
<dbReference type="Proteomes" id="UP000534186">
    <property type="component" value="Unassembled WGS sequence"/>
</dbReference>
<protein>
    <submittedName>
        <fullName evidence="7">O-antigen/teichoic acid export membrane protein</fullName>
    </submittedName>
</protein>
<feature type="transmembrane region" description="Helical" evidence="6">
    <location>
        <begin position="14"/>
        <end position="37"/>
    </location>
</feature>
<dbReference type="PANTHER" id="PTHR30250:SF11">
    <property type="entry name" value="O-ANTIGEN TRANSPORTER-RELATED"/>
    <property type="match status" value="1"/>
</dbReference>
<gene>
    <name evidence="7" type="ORF">HDF12_000801</name>
</gene>
<dbReference type="AlphaFoldDB" id="A0A7Y9NJC3"/>
<evidence type="ECO:0000313" key="8">
    <source>
        <dbReference type="Proteomes" id="UP000534186"/>
    </source>
</evidence>
<evidence type="ECO:0000256" key="4">
    <source>
        <dbReference type="ARBA" id="ARBA00022989"/>
    </source>
</evidence>
<organism evidence="7 8">
    <name type="scientific">Tunturiibacter lichenicola</name>
    <dbReference type="NCBI Taxonomy" id="2051959"/>
    <lineage>
        <taxon>Bacteria</taxon>
        <taxon>Pseudomonadati</taxon>
        <taxon>Acidobacteriota</taxon>
        <taxon>Terriglobia</taxon>
        <taxon>Terriglobales</taxon>
        <taxon>Acidobacteriaceae</taxon>
        <taxon>Tunturiibacter</taxon>
    </lineage>
</organism>
<proteinExistence type="predicted"/>
<feature type="transmembrane region" description="Helical" evidence="6">
    <location>
        <begin position="97"/>
        <end position="114"/>
    </location>
</feature>
<accession>A0A7Y9NJC3</accession>
<feature type="transmembrane region" description="Helical" evidence="6">
    <location>
        <begin position="336"/>
        <end position="355"/>
    </location>
</feature>
<evidence type="ECO:0000256" key="5">
    <source>
        <dbReference type="ARBA" id="ARBA00023136"/>
    </source>
</evidence>
<name>A0A7Y9NJC3_9BACT</name>
<dbReference type="PANTHER" id="PTHR30250">
    <property type="entry name" value="PST FAMILY PREDICTED COLANIC ACID TRANSPORTER"/>
    <property type="match status" value="1"/>
</dbReference>
<dbReference type="GO" id="GO:0005886">
    <property type="term" value="C:plasma membrane"/>
    <property type="evidence" value="ECO:0007669"/>
    <property type="project" value="UniProtKB-SubCell"/>
</dbReference>
<keyword evidence="3 6" id="KW-0812">Transmembrane</keyword>
<comment type="caution">
    <text evidence="7">The sequence shown here is derived from an EMBL/GenBank/DDBJ whole genome shotgun (WGS) entry which is preliminary data.</text>
</comment>
<keyword evidence="4 6" id="KW-1133">Transmembrane helix</keyword>
<evidence type="ECO:0000313" key="7">
    <source>
        <dbReference type="EMBL" id="NYF50436.1"/>
    </source>
</evidence>
<keyword evidence="5 6" id="KW-0472">Membrane</keyword>
<feature type="transmembrane region" description="Helical" evidence="6">
    <location>
        <begin position="362"/>
        <end position="388"/>
    </location>
</feature>
<keyword evidence="2" id="KW-1003">Cell membrane</keyword>
<evidence type="ECO:0000256" key="1">
    <source>
        <dbReference type="ARBA" id="ARBA00004651"/>
    </source>
</evidence>
<evidence type="ECO:0000256" key="3">
    <source>
        <dbReference type="ARBA" id="ARBA00022692"/>
    </source>
</evidence>